<dbReference type="InterPro" id="IPR013783">
    <property type="entry name" value="Ig-like_fold"/>
</dbReference>
<sequence length="1133" mass="112490">MKRSFLIVLSVVLFVCGCGSTKKVISVAIAPSAQAKIDAGQTLSFSATLANDSHSKGVSWTMSGTGCTGSACGTFTGSTSTGITYVAPKTVSSSMTVSIQATSVADTTKTASATVVVSPTPSISTTTLAGGTVATAYSATLAATGGSGALTWALASGSSLPAGLSLTNAGTISGTPTTAGATSFTVKVTDASGGHEGPVSATQQLSLTIKPAQLVIATTSLSNGVAGAAYSASLAASGGTGTIGWSLTTGTLPAGLSLSGSMISGTPTAAGTSVFTVTATDSGSPAQTVNQSLSITINPKLAITTTALSNGVVGTAYSTSLASSGGVGTITWSVATGTLPVGLTLGAAGVISGTPTTAGSSNFTVQAKDSGTPQQSAQQALSVTIYAGLTITTTSLPNGTMNSTYSATLASAGGTGNVTWSISQGSMPAGLTLSNSGAISGTPTASGPFNFTVSATDSSSPPQTKTQALIITISPALSITTTSLPAGTVGTAYSQNIETSGGTLPISWSVTTGSLPAGLALAGNSMGVGVISGAPTAPGSSTFTVTAKDSSTPQVSVNQQFTLAINAPPLAITTTTLPNGTVNAAYSAPLQASGGTPPYAWTVATGSTLPNWLTLGGSGTNWTLSGTPTTAAIAAFSLTVSDSSVPSQSQTQALTLTVASASACGTGNESALKGQYAFGMTGRTGDGFFAVVGSFTADGIGNITAGYVDANGEQDLGNGLGVQSGTITPSGSSYTMGTDNRGCATIVTPFYTFITRFAIPPSTSGFAQGVIQEAEPTGWEVFAGSGQIFQQQVPTAVPTGNWVHAQIGAIGTSQYESGVIASGVDVYGSGGVITNGEYDYKSYGILTKQSGLTGTYTAPDPTTGRYTLTTTANLGTLGPKSLNRAAYLLSPTHILEVTTSAGTILAGDLKLQSGSLTLSGNLAMYGTSTNSYGTTSDMAGFGLVNATGTSYTGKIYQNVTGKWTTPSPVPTTCSYTIDSFGRVATSGTNCGGYYNSTTSAWVEPPVIYLTGSNTGFLAGSDGIWKVAPQSATTITAGSYYLGTPQPDIVWGTGWDTVSGIAQVTSNSITGSEDKSRLPNENFSQTLTLNADGTFSTSDNPGVVTGLVISPSQLIELQDPTALWPSIVVINAVK</sequence>
<dbReference type="PANTHER" id="PTHR37494:SF1">
    <property type="entry name" value="STAPHYLOCOCCUS AUREUS SURFACE PROTEIN A"/>
    <property type="match status" value="1"/>
</dbReference>
<gene>
    <name evidence="1" type="ORF">P8935_17835</name>
</gene>
<name>A0AAU7DFK0_9BACT</name>
<proteinExistence type="predicted"/>
<dbReference type="EMBL" id="CP121196">
    <property type="protein sequence ID" value="XBH16420.1"/>
    <property type="molecule type" value="Genomic_DNA"/>
</dbReference>
<dbReference type="Gene3D" id="2.60.40.10">
    <property type="entry name" value="Immunoglobulins"/>
    <property type="match status" value="6"/>
</dbReference>
<dbReference type="RefSeq" id="WP_348261649.1">
    <property type="nucleotide sequence ID" value="NZ_CP121196.1"/>
</dbReference>
<protein>
    <submittedName>
        <fullName evidence="1">Ig domain-containing protein</fullName>
    </submittedName>
</protein>
<dbReference type="GO" id="GO:0005509">
    <property type="term" value="F:calcium ion binding"/>
    <property type="evidence" value="ECO:0007669"/>
    <property type="project" value="InterPro"/>
</dbReference>
<accession>A0AAU7DFK0</accession>
<dbReference type="SUPFAM" id="SSF49313">
    <property type="entry name" value="Cadherin-like"/>
    <property type="match status" value="6"/>
</dbReference>
<evidence type="ECO:0000313" key="1">
    <source>
        <dbReference type="EMBL" id="XBH16420.1"/>
    </source>
</evidence>
<organism evidence="1">
    <name type="scientific">Telmatobacter sp. DSM 110680</name>
    <dbReference type="NCBI Taxonomy" id="3036704"/>
    <lineage>
        <taxon>Bacteria</taxon>
        <taxon>Pseudomonadati</taxon>
        <taxon>Acidobacteriota</taxon>
        <taxon>Terriglobia</taxon>
        <taxon>Terriglobales</taxon>
        <taxon>Acidobacteriaceae</taxon>
        <taxon>Telmatobacter</taxon>
    </lineage>
</organism>
<dbReference type="InterPro" id="IPR015919">
    <property type="entry name" value="Cadherin-like_sf"/>
</dbReference>
<dbReference type="GO" id="GO:0016020">
    <property type="term" value="C:membrane"/>
    <property type="evidence" value="ECO:0007669"/>
    <property type="project" value="InterPro"/>
</dbReference>
<dbReference type="PROSITE" id="PS51257">
    <property type="entry name" value="PROKAR_LIPOPROTEIN"/>
    <property type="match status" value="1"/>
</dbReference>
<reference evidence="1" key="1">
    <citation type="submission" date="2023-03" db="EMBL/GenBank/DDBJ databases">
        <title>Edaphobacter sp.</title>
        <authorList>
            <person name="Huber K.J."/>
            <person name="Papendorf J."/>
            <person name="Pilke C."/>
            <person name="Bunk B."/>
            <person name="Sproeer C."/>
            <person name="Pester M."/>
        </authorList>
    </citation>
    <scope>NUCLEOTIDE SEQUENCE</scope>
    <source>
        <strain evidence="1">DSM 110680</strain>
    </source>
</reference>
<dbReference type="Pfam" id="PF05345">
    <property type="entry name" value="He_PIG"/>
    <property type="match status" value="6"/>
</dbReference>
<dbReference type="AlphaFoldDB" id="A0AAU7DFK0"/>
<dbReference type="PANTHER" id="PTHR37494">
    <property type="entry name" value="HEMAGGLUTININ"/>
    <property type="match status" value="1"/>
</dbReference>